<feature type="repeat" description="ANK" evidence="3">
    <location>
        <begin position="121"/>
        <end position="153"/>
    </location>
</feature>
<dbReference type="HOGENOM" id="CLU_621386_0_0_1"/>
<feature type="domain" description="F-box" evidence="4">
    <location>
        <begin position="15"/>
        <end position="60"/>
    </location>
</feature>
<dbReference type="SUPFAM" id="SSF48403">
    <property type="entry name" value="Ankyrin repeat"/>
    <property type="match status" value="1"/>
</dbReference>
<keyword evidence="1" id="KW-0677">Repeat</keyword>
<organism evidence="5 6">
    <name type="scientific">Stachybotrys chartarum (strain CBS 109288 / IBT 7711)</name>
    <name type="common">Toxic black mold</name>
    <name type="synonym">Stilbospora chartarum</name>
    <dbReference type="NCBI Taxonomy" id="1280523"/>
    <lineage>
        <taxon>Eukaryota</taxon>
        <taxon>Fungi</taxon>
        <taxon>Dikarya</taxon>
        <taxon>Ascomycota</taxon>
        <taxon>Pezizomycotina</taxon>
        <taxon>Sordariomycetes</taxon>
        <taxon>Hypocreomycetidae</taxon>
        <taxon>Hypocreales</taxon>
        <taxon>Stachybotryaceae</taxon>
        <taxon>Stachybotrys</taxon>
    </lineage>
</organism>
<dbReference type="PANTHER" id="PTHR24198">
    <property type="entry name" value="ANKYRIN REPEAT AND PROTEIN KINASE DOMAIN-CONTAINING PROTEIN"/>
    <property type="match status" value="1"/>
</dbReference>
<dbReference type="InterPro" id="IPR002110">
    <property type="entry name" value="Ankyrin_rpt"/>
</dbReference>
<dbReference type="Gene3D" id="1.25.40.20">
    <property type="entry name" value="Ankyrin repeat-containing domain"/>
    <property type="match status" value="2"/>
</dbReference>
<protein>
    <recommendedName>
        <fullName evidence="4">F-box domain-containing protein</fullName>
    </recommendedName>
</protein>
<keyword evidence="2 3" id="KW-0040">ANK repeat</keyword>
<dbReference type="InterPro" id="IPR001810">
    <property type="entry name" value="F-box_dom"/>
</dbReference>
<dbReference type="AlphaFoldDB" id="A0A084ASM1"/>
<dbReference type="Proteomes" id="UP000028045">
    <property type="component" value="Unassembled WGS sequence"/>
</dbReference>
<dbReference type="PROSITE" id="PS50181">
    <property type="entry name" value="FBOX"/>
    <property type="match status" value="1"/>
</dbReference>
<dbReference type="PANTHER" id="PTHR24198:SF165">
    <property type="entry name" value="ANKYRIN REPEAT-CONTAINING PROTEIN-RELATED"/>
    <property type="match status" value="1"/>
</dbReference>
<name>A0A084ASM1_STACB</name>
<evidence type="ECO:0000313" key="5">
    <source>
        <dbReference type="EMBL" id="KEY68300.1"/>
    </source>
</evidence>
<accession>A0A084ASM1</accession>
<evidence type="ECO:0000259" key="4">
    <source>
        <dbReference type="PROSITE" id="PS50181"/>
    </source>
</evidence>
<dbReference type="PROSITE" id="PS50297">
    <property type="entry name" value="ANK_REP_REGION"/>
    <property type="match status" value="1"/>
</dbReference>
<evidence type="ECO:0000313" key="6">
    <source>
        <dbReference type="Proteomes" id="UP000028045"/>
    </source>
</evidence>
<dbReference type="OrthoDB" id="341259at2759"/>
<dbReference type="Pfam" id="PF12796">
    <property type="entry name" value="Ank_2"/>
    <property type="match status" value="1"/>
</dbReference>
<sequence>MADFPAKGLGQSQSSLTLETLPPEMQFEIFKHVSLGDLAKIARSFALLSHIAETELYQRDIRQAKYKGSRALVYAARKNNVPLVYKIFDYGGARALNYHFHCKAQVTFTNVTGEQRGRSLSSLTPLHWAASEGNDAVVTLFLDHGALINQPNMFQILRNGNDELWSVTALSTAVSRKNVSTAHILLNKGAQWHPVCIRQNAKITPERLRLREIPAMISVDRYWLLKTAVQRNLQSVLGSLLSLAGPIDEATMPYGYCTLLNTATQTASSIDLIPQLLSSGATVARSGMNLESPLHNLARLQDQDAALKGLRYLSSLPGFSCNILNNSGLTPLAVASYLLHRRMILALLSLGANPNLGHGNRPWPPLRRLTLRVALLANGGDLVNERLIIDCMVPLYRAGAVFDADCINNLMIASRLHLYTHVAFSEMARQMRMSMQNQQGS</sequence>
<dbReference type="SMART" id="SM00248">
    <property type="entry name" value="ANK"/>
    <property type="match status" value="5"/>
</dbReference>
<evidence type="ECO:0000256" key="3">
    <source>
        <dbReference type="PROSITE-ProRule" id="PRU00023"/>
    </source>
</evidence>
<evidence type="ECO:0000256" key="1">
    <source>
        <dbReference type="ARBA" id="ARBA00022737"/>
    </source>
</evidence>
<gene>
    <name evidence="5" type="ORF">S7711_07048</name>
</gene>
<dbReference type="EMBL" id="KL648584">
    <property type="protein sequence ID" value="KEY68300.1"/>
    <property type="molecule type" value="Genomic_DNA"/>
</dbReference>
<dbReference type="InterPro" id="IPR036770">
    <property type="entry name" value="Ankyrin_rpt-contain_sf"/>
</dbReference>
<keyword evidence="6" id="KW-1185">Reference proteome</keyword>
<proteinExistence type="predicted"/>
<evidence type="ECO:0000256" key="2">
    <source>
        <dbReference type="ARBA" id="ARBA00023043"/>
    </source>
</evidence>
<reference evidence="5 6" key="1">
    <citation type="journal article" date="2014" name="BMC Genomics">
        <title>Comparative genome sequencing reveals chemotype-specific gene clusters in the toxigenic black mold Stachybotrys.</title>
        <authorList>
            <person name="Semeiks J."/>
            <person name="Borek D."/>
            <person name="Otwinowski Z."/>
            <person name="Grishin N.V."/>
        </authorList>
    </citation>
    <scope>NUCLEOTIDE SEQUENCE [LARGE SCALE GENOMIC DNA]</scope>
    <source>
        <strain evidence="6">CBS 109288 / IBT 7711</strain>
    </source>
</reference>
<dbReference type="PROSITE" id="PS50088">
    <property type="entry name" value="ANK_REPEAT"/>
    <property type="match status" value="1"/>
</dbReference>